<sequence>MKIDHINLRRSIPTAALAQVLPVLGTALSCHQTAQGFCDPIAKPQRPTTLTPGEMP</sequence>
<organism evidence="1 2">
    <name type="scientific">Novosphingobium mathurense</name>
    <dbReference type="NCBI Taxonomy" id="428990"/>
    <lineage>
        <taxon>Bacteria</taxon>
        <taxon>Pseudomonadati</taxon>
        <taxon>Pseudomonadota</taxon>
        <taxon>Alphaproteobacteria</taxon>
        <taxon>Sphingomonadales</taxon>
        <taxon>Sphingomonadaceae</taxon>
        <taxon>Novosphingobium</taxon>
    </lineage>
</organism>
<protein>
    <submittedName>
        <fullName evidence="1">Uncharacterized protein</fullName>
    </submittedName>
</protein>
<dbReference type="PROSITE" id="PS51257">
    <property type="entry name" value="PROKAR_LIPOPROTEIN"/>
    <property type="match status" value="1"/>
</dbReference>
<reference evidence="2" key="1">
    <citation type="submission" date="2017-02" db="EMBL/GenBank/DDBJ databases">
        <authorList>
            <person name="Varghese N."/>
            <person name="Submissions S."/>
        </authorList>
    </citation>
    <scope>NUCLEOTIDE SEQUENCE [LARGE SCALE GENOMIC DNA]</scope>
    <source>
        <strain evidence="2">SM117</strain>
    </source>
</reference>
<evidence type="ECO:0000313" key="2">
    <source>
        <dbReference type="Proteomes" id="UP000190989"/>
    </source>
</evidence>
<dbReference type="Proteomes" id="UP000190989">
    <property type="component" value="Unassembled WGS sequence"/>
</dbReference>
<dbReference type="EMBL" id="FVZE01000002">
    <property type="protein sequence ID" value="SLJ93082.1"/>
    <property type="molecule type" value="Genomic_DNA"/>
</dbReference>
<evidence type="ECO:0000313" key="1">
    <source>
        <dbReference type="EMBL" id="SLJ93082.1"/>
    </source>
</evidence>
<accession>A0A1U6HBB7</accession>
<name>A0A1U6HBB7_9SPHN</name>
<dbReference type="RefSeq" id="WP_156367348.1">
    <property type="nucleotide sequence ID" value="NZ_FVZE01000002.1"/>
</dbReference>
<keyword evidence="2" id="KW-1185">Reference proteome</keyword>
<proteinExistence type="predicted"/>
<dbReference type="STRING" id="428990.SAMN06295987_10251"/>
<dbReference type="AlphaFoldDB" id="A0A1U6HBB7"/>
<gene>
    <name evidence="1" type="ORF">SAMN06295987_10251</name>
</gene>